<reference evidence="2 5" key="2">
    <citation type="journal article" date="2014" name="BMC Genomics">
        <title>An improved genome release (version Mt4.0) for the model legume Medicago truncatula.</title>
        <authorList>
            <person name="Tang H."/>
            <person name="Krishnakumar V."/>
            <person name="Bidwell S."/>
            <person name="Rosen B."/>
            <person name="Chan A."/>
            <person name="Zhou S."/>
            <person name="Gentzbittel L."/>
            <person name="Childs K.L."/>
            <person name="Yandell M."/>
            <person name="Gundlach H."/>
            <person name="Mayer K.F."/>
            <person name="Schwartz D.C."/>
            <person name="Town C.D."/>
        </authorList>
    </citation>
    <scope>GENOME REANNOTATION</scope>
    <source>
        <strain evidence="2">A17</strain>
        <strain evidence="4 5">cv. Jemalong A17</strain>
    </source>
</reference>
<evidence type="ECO:0000256" key="1">
    <source>
        <dbReference type="ARBA" id="ARBA00006846"/>
    </source>
</evidence>
<sequence>MLSLKPYSSRLQLPIHQLLVATKKNKNSTVAAEKKIFMFNEYIYKVLEQEHPDIAIFVGAMDMMNIMISNVMMKLIHESSNVTSSKKLTMMTAKEMNAAVKGVFPEEMAKLSPLQPVTSFGIDQLCNTIDKTVI</sequence>
<dbReference type="Gene3D" id="1.10.20.10">
    <property type="entry name" value="Histone, subunit A"/>
    <property type="match status" value="1"/>
</dbReference>
<dbReference type="STRING" id="3880.A0A072UHN7"/>
<reference evidence="2 5" key="1">
    <citation type="journal article" date="2011" name="Nature">
        <title>The Medicago genome provides insight into the evolution of rhizobial symbioses.</title>
        <authorList>
            <person name="Young N.D."/>
            <person name="Debelle F."/>
            <person name="Oldroyd G.E."/>
            <person name="Geurts R."/>
            <person name="Cannon S.B."/>
            <person name="Udvardi M.K."/>
            <person name="Benedito V.A."/>
            <person name="Mayer K.F."/>
            <person name="Gouzy J."/>
            <person name="Schoof H."/>
            <person name="Van de Peer Y."/>
            <person name="Proost S."/>
            <person name="Cook D.R."/>
            <person name="Meyers B.C."/>
            <person name="Spannagl M."/>
            <person name="Cheung F."/>
            <person name="De Mita S."/>
            <person name="Krishnakumar V."/>
            <person name="Gundlach H."/>
            <person name="Zhou S."/>
            <person name="Mudge J."/>
            <person name="Bharti A.K."/>
            <person name="Murray J.D."/>
            <person name="Naoumkina M.A."/>
            <person name="Rosen B."/>
            <person name="Silverstein K.A."/>
            <person name="Tang H."/>
            <person name="Rombauts S."/>
            <person name="Zhao P.X."/>
            <person name="Zhou P."/>
            <person name="Barbe V."/>
            <person name="Bardou P."/>
            <person name="Bechner M."/>
            <person name="Bellec A."/>
            <person name="Berger A."/>
            <person name="Berges H."/>
            <person name="Bidwell S."/>
            <person name="Bisseling T."/>
            <person name="Choisne N."/>
            <person name="Couloux A."/>
            <person name="Denny R."/>
            <person name="Deshpande S."/>
            <person name="Dai X."/>
            <person name="Doyle J.J."/>
            <person name="Dudez A.M."/>
            <person name="Farmer A.D."/>
            <person name="Fouteau S."/>
            <person name="Franken C."/>
            <person name="Gibelin C."/>
            <person name="Gish J."/>
            <person name="Goldstein S."/>
            <person name="Gonzalez A.J."/>
            <person name="Green P.J."/>
            <person name="Hallab A."/>
            <person name="Hartog M."/>
            <person name="Hua A."/>
            <person name="Humphray S.J."/>
            <person name="Jeong D.H."/>
            <person name="Jing Y."/>
            <person name="Jocker A."/>
            <person name="Kenton S.M."/>
            <person name="Kim D.J."/>
            <person name="Klee K."/>
            <person name="Lai H."/>
            <person name="Lang C."/>
            <person name="Lin S."/>
            <person name="Macmil S.L."/>
            <person name="Magdelenat G."/>
            <person name="Matthews L."/>
            <person name="McCorrison J."/>
            <person name="Monaghan E.L."/>
            <person name="Mun J.H."/>
            <person name="Najar F.Z."/>
            <person name="Nicholson C."/>
            <person name="Noirot C."/>
            <person name="O'Bleness M."/>
            <person name="Paule C.R."/>
            <person name="Poulain J."/>
            <person name="Prion F."/>
            <person name="Qin B."/>
            <person name="Qu C."/>
            <person name="Retzel E.F."/>
            <person name="Riddle C."/>
            <person name="Sallet E."/>
            <person name="Samain S."/>
            <person name="Samson N."/>
            <person name="Sanders I."/>
            <person name="Saurat O."/>
            <person name="Scarpelli C."/>
            <person name="Schiex T."/>
            <person name="Segurens B."/>
            <person name="Severin A.J."/>
            <person name="Sherrier D.J."/>
            <person name="Shi R."/>
            <person name="Sims S."/>
            <person name="Singer S.R."/>
            <person name="Sinharoy S."/>
            <person name="Sterck L."/>
            <person name="Viollet A."/>
            <person name="Wang B.B."/>
            <person name="Wang K."/>
            <person name="Wang M."/>
            <person name="Wang X."/>
            <person name="Warfsmann J."/>
            <person name="Weissenbach J."/>
            <person name="White D.D."/>
            <person name="White J.D."/>
            <person name="Wiley G.B."/>
            <person name="Wincker P."/>
            <person name="Xing Y."/>
            <person name="Yang L."/>
            <person name="Yao Z."/>
            <person name="Ying F."/>
            <person name="Zhai J."/>
            <person name="Zhou L."/>
            <person name="Zuber A."/>
            <person name="Denarie J."/>
            <person name="Dixon R.A."/>
            <person name="May G.D."/>
            <person name="Schwartz D.C."/>
            <person name="Rogers J."/>
            <person name="Quetier F."/>
            <person name="Town C.D."/>
            <person name="Roe B.A."/>
        </authorList>
    </citation>
    <scope>NUCLEOTIDE SEQUENCE [LARGE SCALE GENOMIC DNA]</scope>
    <source>
        <strain evidence="2">A17</strain>
        <strain evidence="4 5">cv. Jemalong A17</strain>
    </source>
</reference>
<proteinExistence type="inferred from homology"/>
<dbReference type="GO" id="GO:0000786">
    <property type="term" value="C:nucleosome"/>
    <property type="evidence" value="ECO:0007669"/>
    <property type="project" value="InterPro"/>
</dbReference>
<dbReference type="GO" id="GO:0046982">
    <property type="term" value="F:protein heterodimerization activity"/>
    <property type="evidence" value="ECO:0007669"/>
    <property type="project" value="InterPro"/>
</dbReference>
<gene>
    <name evidence="2" type="ordered locus">MTR_4g032777</name>
    <name evidence="3" type="ORF">MtrunA17_Chr4g0014401</name>
</gene>
<dbReference type="InterPro" id="IPR000558">
    <property type="entry name" value="Histone_H2B"/>
</dbReference>
<name>A0A072UHN7_MEDTR</name>
<organism evidence="2 5">
    <name type="scientific">Medicago truncatula</name>
    <name type="common">Barrel medic</name>
    <name type="synonym">Medicago tribuloides</name>
    <dbReference type="NCBI Taxonomy" id="3880"/>
    <lineage>
        <taxon>Eukaryota</taxon>
        <taxon>Viridiplantae</taxon>
        <taxon>Streptophyta</taxon>
        <taxon>Embryophyta</taxon>
        <taxon>Tracheophyta</taxon>
        <taxon>Spermatophyta</taxon>
        <taxon>Magnoliopsida</taxon>
        <taxon>eudicotyledons</taxon>
        <taxon>Gunneridae</taxon>
        <taxon>Pentapetalae</taxon>
        <taxon>rosids</taxon>
        <taxon>fabids</taxon>
        <taxon>Fabales</taxon>
        <taxon>Fabaceae</taxon>
        <taxon>Papilionoideae</taxon>
        <taxon>50 kb inversion clade</taxon>
        <taxon>NPAAA clade</taxon>
        <taxon>Hologalegina</taxon>
        <taxon>IRL clade</taxon>
        <taxon>Trifolieae</taxon>
        <taxon>Medicago</taxon>
    </lineage>
</organism>
<dbReference type="EMBL" id="CM001220">
    <property type="protein sequence ID" value="KEH29264.1"/>
    <property type="molecule type" value="Genomic_DNA"/>
</dbReference>
<dbReference type="EMBL" id="PSQE01000004">
    <property type="protein sequence ID" value="RHN59540.1"/>
    <property type="molecule type" value="Genomic_DNA"/>
</dbReference>
<dbReference type="GO" id="GO:0003677">
    <property type="term" value="F:DNA binding"/>
    <property type="evidence" value="ECO:0000318"/>
    <property type="project" value="GO_Central"/>
</dbReference>
<dbReference type="Gramene" id="rna21582">
    <property type="protein sequence ID" value="RHN59540.1"/>
    <property type="gene ID" value="gene21582"/>
</dbReference>
<reference evidence="3" key="4">
    <citation type="journal article" date="2018" name="Nat. Plants">
        <title>Whole-genome landscape of Medicago truncatula symbiotic genes.</title>
        <authorList>
            <person name="Pecrix Y."/>
            <person name="Gamas P."/>
            <person name="Carrere S."/>
        </authorList>
    </citation>
    <scope>NUCLEOTIDE SEQUENCE</scope>
    <source>
        <tissue evidence="3">Leaves</tissue>
    </source>
</reference>
<evidence type="ECO:0000313" key="5">
    <source>
        <dbReference type="Proteomes" id="UP000002051"/>
    </source>
</evidence>
<dbReference type="GO" id="GO:0030527">
    <property type="term" value="F:structural constituent of chromatin"/>
    <property type="evidence" value="ECO:0007669"/>
    <property type="project" value="InterPro"/>
</dbReference>
<reference evidence="4" key="3">
    <citation type="submission" date="2015-04" db="UniProtKB">
        <authorList>
            <consortium name="EnsemblPlants"/>
        </authorList>
    </citation>
    <scope>IDENTIFICATION</scope>
    <source>
        <strain evidence="4">cv. Jemalong A17</strain>
    </source>
</reference>
<evidence type="ECO:0000313" key="3">
    <source>
        <dbReference type="EMBL" id="RHN59540.1"/>
    </source>
</evidence>
<dbReference type="SUPFAM" id="SSF47113">
    <property type="entry name" value="Histone-fold"/>
    <property type="match status" value="1"/>
</dbReference>
<evidence type="ECO:0000313" key="2">
    <source>
        <dbReference type="EMBL" id="KEH29264.1"/>
    </source>
</evidence>
<dbReference type="SMART" id="SM00427">
    <property type="entry name" value="H2B"/>
    <property type="match status" value="1"/>
</dbReference>
<dbReference type="InterPro" id="IPR009072">
    <property type="entry name" value="Histone-fold"/>
</dbReference>
<dbReference type="PRINTS" id="PR00621">
    <property type="entry name" value="HISTONEH2B"/>
</dbReference>
<dbReference type="PANTHER" id="PTHR23428">
    <property type="entry name" value="HISTONE H2B"/>
    <property type="match status" value="1"/>
</dbReference>
<accession>A0A072UHN7</accession>
<evidence type="ECO:0000313" key="4">
    <source>
        <dbReference type="EnsemblPlants" id="KEH29264"/>
    </source>
</evidence>
<keyword evidence="5" id="KW-1185">Reference proteome</keyword>
<protein>
    <submittedName>
        <fullName evidence="2">Histone H2B, putative</fullName>
    </submittedName>
    <submittedName>
        <fullName evidence="3">Putative transcription factor Hap3/NF-YB family</fullName>
    </submittedName>
</protein>
<dbReference type="CDD" id="cd22910">
    <property type="entry name" value="HFD_H2B"/>
    <property type="match status" value="1"/>
</dbReference>
<dbReference type="AlphaFoldDB" id="A0A072UHN7"/>
<comment type="similarity">
    <text evidence="1">Belongs to the histone H2B family.</text>
</comment>
<dbReference type="HOGENOM" id="CLU_1899299_0_0_1"/>
<dbReference type="Proteomes" id="UP000265566">
    <property type="component" value="Chromosome 4"/>
</dbReference>
<dbReference type="EnsemblPlants" id="KEH29264">
    <property type="protein sequence ID" value="KEH29264"/>
    <property type="gene ID" value="MTR_4g032777"/>
</dbReference>
<dbReference type="Proteomes" id="UP000002051">
    <property type="component" value="Chromosome 4"/>
</dbReference>